<evidence type="ECO:0000256" key="1">
    <source>
        <dbReference type="ARBA" id="ARBA00022723"/>
    </source>
</evidence>
<dbReference type="GO" id="GO:0043161">
    <property type="term" value="P:proteasome-mediated ubiquitin-dependent protein catabolic process"/>
    <property type="evidence" value="ECO:0007669"/>
    <property type="project" value="TreeGrafter"/>
</dbReference>
<dbReference type="PANTHER" id="PTHR14677">
    <property type="entry name" value="ARSENITE INDUCUBLE RNA ASSOCIATED PROTEIN AIP-1-RELATED"/>
    <property type="match status" value="1"/>
</dbReference>
<evidence type="ECO:0000256" key="2">
    <source>
        <dbReference type="ARBA" id="ARBA00022771"/>
    </source>
</evidence>
<evidence type="ECO:0000313" key="6">
    <source>
        <dbReference type="EMBL" id="KYO31291.1"/>
    </source>
</evidence>
<dbReference type="GO" id="GO:0008270">
    <property type="term" value="F:zinc ion binding"/>
    <property type="evidence" value="ECO:0007669"/>
    <property type="project" value="UniProtKB-KW"/>
</dbReference>
<dbReference type="SMART" id="SM00154">
    <property type="entry name" value="ZnF_AN1"/>
    <property type="match status" value="2"/>
</dbReference>
<dbReference type="InterPro" id="IPR000058">
    <property type="entry name" value="Znf_AN1"/>
</dbReference>
<dbReference type="Proteomes" id="UP000050525">
    <property type="component" value="Unassembled WGS sequence"/>
</dbReference>
<keyword evidence="3" id="KW-0862">Zinc</keyword>
<feature type="domain" description="AN1-type" evidence="5">
    <location>
        <begin position="50"/>
        <end position="98"/>
    </location>
</feature>
<reference evidence="6 7" key="1">
    <citation type="journal article" date="2012" name="Genome Biol.">
        <title>Sequencing three crocodilian genomes to illuminate the evolution of archosaurs and amniotes.</title>
        <authorList>
            <person name="St John J.A."/>
            <person name="Braun E.L."/>
            <person name="Isberg S.R."/>
            <person name="Miles L.G."/>
            <person name="Chong A.Y."/>
            <person name="Gongora J."/>
            <person name="Dalzell P."/>
            <person name="Moran C."/>
            <person name="Bed'hom B."/>
            <person name="Abzhanov A."/>
            <person name="Burgess S.C."/>
            <person name="Cooksey A.M."/>
            <person name="Castoe T.A."/>
            <person name="Crawford N.G."/>
            <person name="Densmore L.D."/>
            <person name="Drew J.C."/>
            <person name="Edwards S.V."/>
            <person name="Faircloth B.C."/>
            <person name="Fujita M.K."/>
            <person name="Greenwold M.J."/>
            <person name="Hoffmann F.G."/>
            <person name="Howard J.M."/>
            <person name="Iguchi T."/>
            <person name="Janes D.E."/>
            <person name="Khan S.Y."/>
            <person name="Kohno S."/>
            <person name="de Koning A.J."/>
            <person name="Lance S.L."/>
            <person name="McCarthy F.M."/>
            <person name="McCormack J.E."/>
            <person name="Merchant M.E."/>
            <person name="Peterson D.G."/>
            <person name="Pollock D.D."/>
            <person name="Pourmand N."/>
            <person name="Raney B.J."/>
            <person name="Roessler K.A."/>
            <person name="Sanford J.R."/>
            <person name="Sawyer R.H."/>
            <person name="Schmidt C.J."/>
            <person name="Triplett E.W."/>
            <person name="Tuberville T.D."/>
            <person name="Venegas-Anaya M."/>
            <person name="Howard J.T."/>
            <person name="Jarvis E.D."/>
            <person name="Guillette L.J.Jr."/>
            <person name="Glenn T.C."/>
            <person name="Green R.E."/>
            <person name="Ray D.A."/>
        </authorList>
    </citation>
    <scope>NUCLEOTIDE SEQUENCE [LARGE SCALE GENOMIC DNA]</scope>
    <source>
        <strain evidence="6">KSC_2009_1</strain>
    </source>
</reference>
<organism evidence="6 7">
    <name type="scientific">Alligator mississippiensis</name>
    <name type="common">American alligator</name>
    <dbReference type="NCBI Taxonomy" id="8496"/>
    <lineage>
        <taxon>Eukaryota</taxon>
        <taxon>Metazoa</taxon>
        <taxon>Chordata</taxon>
        <taxon>Craniata</taxon>
        <taxon>Vertebrata</taxon>
        <taxon>Euteleostomi</taxon>
        <taxon>Archelosauria</taxon>
        <taxon>Archosauria</taxon>
        <taxon>Crocodylia</taxon>
        <taxon>Alligatoridae</taxon>
        <taxon>Alligatorinae</taxon>
        <taxon>Alligator</taxon>
    </lineage>
</organism>
<feature type="domain" description="AN1-type" evidence="5">
    <location>
        <begin position="4"/>
        <end position="52"/>
    </location>
</feature>
<protein>
    <submittedName>
        <fullName evidence="6">AN1-type zinc finger protein 2B</fullName>
    </submittedName>
</protein>
<keyword evidence="1" id="KW-0479">Metal-binding</keyword>
<dbReference type="AlphaFoldDB" id="A0A151N3A8"/>
<evidence type="ECO:0000313" key="7">
    <source>
        <dbReference type="Proteomes" id="UP000050525"/>
    </source>
</evidence>
<dbReference type="STRING" id="8496.A0A151N3A8"/>
<keyword evidence="7" id="KW-1185">Reference proteome</keyword>
<dbReference type="Gene3D" id="4.10.1110.10">
    <property type="entry name" value="AN1-like Zinc finger"/>
    <property type="match status" value="2"/>
</dbReference>
<dbReference type="EMBL" id="AKHW03004107">
    <property type="protein sequence ID" value="KYO31291.1"/>
    <property type="molecule type" value="Genomic_DNA"/>
</dbReference>
<sequence length="102" mass="11485">MELPDLGAPCSEAACRRLDFLPLKCDACERIFCADHVSYARHRCTSAYKKIFTNKCGQAGCRQREMMPVLCEQCRRNFCLKHRHPLDHDCAGAARAPVSRAG</sequence>
<keyword evidence="2 4" id="KW-0863">Zinc-finger</keyword>
<dbReference type="PANTHER" id="PTHR14677:SF20">
    <property type="entry name" value="ZINC FINGER AN1-TYPE CONTAINING 2A-RELATED"/>
    <property type="match status" value="1"/>
</dbReference>
<proteinExistence type="predicted"/>
<dbReference type="GO" id="GO:0045047">
    <property type="term" value="P:protein targeting to ER"/>
    <property type="evidence" value="ECO:0007669"/>
    <property type="project" value="TreeGrafter"/>
</dbReference>
<dbReference type="SUPFAM" id="SSF118310">
    <property type="entry name" value="AN1-like Zinc finger"/>
    <property type="match status" value="2"/>
</dbReference>
<dbReference type="GO" id="GO:0005783">
    <property type="term" value="C:endoplasmic reticulum"/>
    <property type="evidence" value="ECO:0007669"/>
    <property type="project" value="TreeGrafter"/>
</dbReference>
<dbReference type="InterPro" id="IPR035896">
    <property type="entry name" value="AN1-like_Znf"/>
</dbReference>
<evidence type="ECO:0000256" key="3">
    <source>
        <dbReference type="ARBA" id="ARBA00022833"/>
    </source>
</evidence>
<dbReference type="PROSITE" id="PS51039">
    <property type="entry name" value="ZF_AN1"/>
    <property type="match status" value="2"/>
</dbReference>
<dbReference type="Pfam" id="PF01428">
    <property type="entry name" value="zf-AN1"/>
    <property type="match status" value="2"/>
</dbReference>
<name>A0A151N3A8_ALLMI</name>
<evidence type="ECO:0000259" key="5">
    <source>
        <dbReference type="PROSITE" id="PS51039"/>
    </source>
</evidence>
<comment type="caution">
    <text evidence="6">The sequence shown here is derived from an EMBL/GenBank/DDBJ whole genome shotgun (WGS) entry which is preliminary data.</text>
</comment>
<gene>
    <name evidence="6" type="primary">ZFAND2B</name>
    <name evidence="6" type="ORF">Y1Q_0004389</name>
</gene>
<accession>A0A151N3A8</accession>
<evidence type="ECO:0000256" key="4">
    <source>
        <dbReference type="PROSITE-ProRule" id="PRU00449"/>
    </source>
</evidence>